<evidence type="ECO:0000256" key="11">
    <source>
        <dbReference type="RuleBase" id="RU000544"/>
    </source>
</evidence>
<evidence type="ECO:0000256" key="5">
    <source>
        <dbReference type="ARBA" id="ARBA00022741"/>
    </source>
</evidence>
<dbReference type="InterPro" id="IPR027417">
    <property type="entry name" value="P-loop_NTPase"/>
</dbReference>
<accession>A0A7G9SC48</accession>
<feature type="active site" description="Proton acceptor" evidence="8 9">
    <location>
        <position position="88"/>
    </location>
</feature>
<comment type="subcellular location">
    <subcellularLocation>
        <location evidence="8">Cytoplasm</location>
    </subcellularLocation>
</comment>
<dbReference type="EMBL" id="CP060717">
    <property type="protein sequence ID" value="QNN65423.1"/>
    <property type="molecule type" value="Genomic_DNA"/>
</dbReference>
<dbReference type="GO" id="GO:0008270">
    <property type="term" value="F:zinc ion binding"/>
    <property type="evidence" value="ECO:0007669"/>
    <property type="project" value="UniProtKB-UniRule"/>
</dbReference>
<dbReference type="Gene3D" id="3.40.50.300">
    <property type="entry name" value="P-loop containing nucleotide triphosphate hydrolases"/>
    <property type="match status" value="1"/>
</dbReference>
<evidence type="ECO:0000256" key="12">
    <source>
        <dbReference type="RuleBase" id="RU004165"/>
    </source>
</evidence>
<feature type="binding site" evidence="10">
    <location>
        <position position="178"/>
    </location>
    <ligand>
        <name>substrate</name>
    </ligand>
</feature>
<comment type="catalytic activity">
    <reaction evidence="8 11">
        <text>thymidine + ATP = dTMP + ADP + H(+)</text>
        <dbReference type="Rhea" id="RHEA:19129"/>
        <dbReference type="ChEBI" id="CHEBI:15378"/>
        <dbReference type="ChEBI" id="CHEBI:17748"/>
        <dbReference type="ChEBI" id="CHEBI:30616"/>
        <dbReference type="ChEBI" id="CHEBI:63528"/>
        <dbReference type="ChEBI" id="CHEBI:456216"/>
        <dbReference type="EC" id="2.7.1.21"/>
    </reaction>
</comment>
<comment type="subunit">
    <text evidence="8">Homotetramer.</text>
</comment>
<dbReference type="GO" id="GO:0005829">
    <property type="term" value="C:cytosol"/>
    <property type="evidence" value="ECO:0007669"/>
    <property type="project" value="TreeGrafter"/>
</dbReference>
<dbReference type="GO" id="GO:0005524">
    <property type="term" value="F:ATP binding"/>
    <property type="evidence" value="ECO:0007669"/>
    <property type="project" value="UniProtKB-UniRule"/>
</dbReference>
<sequence length="206" mass="22588">MAKLYFYYAAMNAGKSTTLLQADFNYRERGMGTMLWTAALDDRQGDGVIGSRIGLATDAHRFAPDIDLFQAIGDEIKQRPLDCVLVDEAQFLTTGHVLQLTRVADEIGIPVLCYGLRTDFQAQLFPGSAALLALADSLIELKAVCECGRKATMNLRVDAEGLAVAAGAQTEIGGNDRYVALCRKHFFERLREGEARQLSLGLSRRP</sequence>
<evidence type="ECO:0000256" key="7">
    <source>
        <dbReference type="ARBA" id="ARBA00022840"/>
    </source>
</evidence>
<feature type="binding site" evidence="8">
    <location>
        <begin position="9"/>
        <end position="16"/>
    </location>
    <ligand>
        <name>ATP</name>
        <dbReference type="ChEBI" id="CHEBI:30616"/>
    </ligand>
</feature>
<evidence type="ECO:0000256" key="8">
    <source>
        <dbReference type="HAMAP-Rule" id="MF_00124"/>
    </source>
</evidence>
<reference evidence="13 14" key="1">
    <citation type="submission" date="2020-08" db="EMBL/GenBank/DDBJ databases">
        <title>Genome sequence of Sphingomonas rhizophila KACC 19189T.</title>
        <authorList>
            <person name="Hyun D.-W."/>
            <person name="Bae J.-W."/>
        </authorList>
    </citation>
    <scope>NUCLEOTIDE SEQUENCE [LARGE SCALE GENOMIC DNA]</scope>
    <source>
        <strain evidence="13 14">KACC 19189</strain>
    </source>
</reference>
<feature type="binding site" evidence="8">
    <location>
        <position position="147"/>
    </location>
    <ligand>
        <name>Zn(2+)</name>
        <dbReference type="ChEBI" id="CHEBI:29105"/>
    </ligand>
</feature>
<dbReference type="KEGG" id="srhi:H9L12_02050"/>
<keyword evidence="6 8" id="KW-0418">Kinase</keyword>
<dbReference type="InterPro" id="IPR020633">
    <property type="entry name" value="Thymidine_kinase_CS"/>
</dbReference>
<dbReference type="SUPFAM" id="SSF57716">
    <property type="entry name" value="Glucocorticoid receptor-like (DNA-binding domain)"/>
    <property type="match status" value="1"/>
</dbReference>
<keyword evidence="3 8" id="KW-0237">DNA synthesis</keyword>
<dbReference type="PANTHER" id="PTHR11441">
    <property type="entry name" value="THYMIDINE KINASE"/>
    <property type="match status" value="1"/>
</dbReference>
<dbReference type="PANTHER" id="PTHR11441:SF0">
    <property type="entry name" value="THYMIDINE KINASE, CYTOSOLIC"/>
    <property type="match status" value="1"/>
</dbReference>
<dbReference type="SUPFAM" id="SSF52540">
    <property type="entry name" value="P-loop containing nucleoside triphosphate hydrolases"/>
    <property type="match status" value="1"/>
</dbReference>
<dbReference type="Pfam" id="PF00265">
    <property type="entry name" value="TK"/>
    <property type="match status" value="1"/>
</dbReference>
<keyword evidence="4 8" id="KW-0808">Transferase</keyword>
<evidence type="ECO:0000256" key="2">
    <source>
        <dbReference type="ARBA" id="ARBA00012118"/>
    </source>
</evidence>
<dbReference type="GO" id="GO:0004797">
    <property type="term" value="F:thymidine kinase activity"/>
    <property type="evidence" value="ECO:0007669"/>
    <property type="project" value="UniProtKB-UniRule"/>
</dbReference>
<keyword evidence="7 8" id="KW-0067">ATP-binding</keyword>
<gene>
    <name evidence="8" type="primary">tdk</name>
    <name evidence="13" type="ORF">H9L12_02050</name>
</gene>
<evidence type="ECO:0000313" key="14">
    <source>
        <dbReference type="Proteomes" id="UP000515955"/>
    </source>
</evidence>
<proteinExistence type="inferred from homology"/>
<evidence type="ECO:0000256" key="4">
    <source>
        <dbReference type="ARBA" id="ARBA00022679"/>
    </source>
</evidence>
<dbReference type="Gene3D" id="3.30.60.20">
    <property type="match status" value="1"/>
</dbReference>
<comment type="similarity">
    <text evidence="1 8 12">Belongs to the thymidine kinase family.</text>
</comment>
<evidence type="ECO:0000256" key="6">
    <source>
        <dbReference type="ARBA" id="ARBA00022777"/>
    </source>
</evidence>
<feature type="binding site" evidence="8">
    <location>
        <position position="185"/>
    </location>
    <ligand>
        <name>Zn(2+)</name>
        <dbReference type="ChEBI" id="CHEBI:29105"/>
    </ligand>
</feature>
<name>A0A7G9SC48_9SPHN</name>
<evidence type="ECO:0000313" key="13">
    <source>
        <dbReference type="EMBL" id="QNN65423.1"/>
    </source>
</evidence>
<protein>
    <recommendedName>
        <fullName evidence="2 8">Thymidine kinase</fullName>
        <ecNumber evidence="2 8">2.7.1.21</ecNumber>
    </recommendedName>
</protein>
<dbReference type="AlphaFoldDB" id="A0A7G9SC48"/>
<dbReference type="EC" id="2.7.1.21" evidence="2 8"/>
<dbReference type="GO" id="GO:0046104">
    <property type="term" value="P:thymidine metabolic process"/>
    <property type="evidence" value="ECO:0007669"/>
    <property type="project" value="TreeGrafter"/>
</dbReference>
<dbReference type="PROSITE" id="PS00603">
    <property type="entry name" value="TK_CELLULAR_TYPE"/>
    <property type="match status" value="1"/>
</dbReference>
<evidence type="ECO:0000256" key="10">
    <source>
        <dbReference type="PIRSR" id="PIRSR035805-2"/>
    </source>
</evidence>
<keyword evidence="14" id="KW-1185">Reference proteome</keyword>
<feature type="binding site" evidence="8">
    <location>
        <position position="145"/>
    </location>
    <ligand>
        <name>Zn(2+)</name>
        <dbReference type="ChEBI" id="CHEBI:29105"/>
    </ligand>
</feature>
<keyword evidence="5 8" id="KW-0547">Nucleotide-binding</keyword>
<dbReference type="HAMAP" id="MF_00124">
    <property type="entry name" value="Thymidine_kinase"/>
    <property type="match status" value="1"/>
</dbReference>
<dbReference type="InterPro" id="IPR001267">
    <property type="entry name" value="Thymidine_kinase"/>
</dbReference>
<dbReference type="Proteomes" id="UP000515955">
    <property type="component" value="Chromosome"/>
</dbReference>
<evidence type="ECO:0000256" key="1">
    <source>
        <dbReference type="ARBA" id="ARBA00007587"/>
    </source>
</evidence>
<dbReference type="RefSeq" id="WP_187542415.1">
    <property type="nucleotide sequence ID" value="NZ_CP060717.1"/>
</dbReference>
<feature type="binding site" evidence="8">
    <location>
        <position position="182"/>
    </location>
    <ligand>
        <name>Zn(2+)</name>
        <dbReference type="ChEBI" id="CHEBI:29105"/>
    </ligand>
</feature>
<keyword evidence="8" id="KW-0963">Cytoplasm</keyword>
<evidence type="ECO:0000256" key="9">
    <source>
        <dbReference type="PIRSR" id="PIRSR035805-1"/>
    </source>
</evidence>
<evidence type="ECO:0000256" key="3">
    <source>
        <dbReference type="ARBA" id="ARBA00022634"/>
    </source>
</evidence>
<keyword evidence="8" id="KW-0862">Zinc</keyword>
<dbReference type="PIRSF" id="PIRSF035805">
    <property type="entry name" value="TK_cell"/>
    <property type="match status" value="1"/>
</dbReference>
<organism evidence="13 14">
    <name type="scientific">Sphingomonas rhizophila</name>
    <dbReference type="NCBI Taxonomy" id="2071607"/>
    <lineage>
        <taxon>Bacteria</taxon>
        <taxon>Pseudomonadati</taxon>
        <taxon>Pseudomonadota</taxon>
        <taxon>Alphaproteobacteria</taxon>
        <taxon>Sphingomonadales</taxon>
        <taxon>Sphingomonadaceae</taxon>
        <taxon>Sphingomonas</taxon>
    </lineage>
</organism>
<feature type="binding site" evidence="8">
    <location>
        <begin position="87"/>
        <end position="90"/>
    </location>
    <ligand>
        <name>ATP</name>
        <dbReference type="ChEBI" id="CHEBI:30616"/>
    </ligand>
</feature>
<dbReference type="GO" id="GO:0071897">
    <property type="term" value="P:DNA biosynthetic process"/>
    <property type="evidence" value="ECO:0007669"/>
    <property type="project" value="UniProtKB-KW"/>
</dbReference>
<keyword evidence="8" id="KW-0479">Metal-binding</keyword>
<dbReference type="NCBIfam" id="NF003300">
    <property type="entry name" value="PRK04296.1-5"/>
    <property type="match status" value="1"/>
</dbReference>